<organism evidence="1">
    <name type="scientific">Spongospora subterranea</name>
    <dbReference type="NCBI Taxonomy" id="70186"/>
    <lineage>
        <taxon>Eukaryota</taxon>
        <taxon>Sar</taxon>
        <taxon>Rhizaria</taxon>
        <taxon>Endomyxa</taxon>
        <taxon>Phytomyxea</taxon>
        <taxon>Plasmodiophorida</taxon>
        <taxon>Plasmodiophoridae</taxon>
        <taxon>Spongospora</taxon>
    </lineage>
</organism>
<accession>A0A0H5QGR9</accession>
<evidence type="ECO:0000313" key="1">
    <source>
        <dbReference type="EMBL" id="CRZ00782.1"/>
    </source>
</evidence>
<sequence length="121" mass="14043">MLTEIYSLPKIEHFPLGMEKGLCVEKHMNCSGKQCQKDFFTTRGSGFRQIFRSEDLQNHLWKITVAGIEINPSRTSQKYIRAITYHCSRKFCRKNNVGKLRMSAIKLIIVESVCFANIIDR</sequence>
<dbReference type="EMBL" id="HACM01000340">
    <property type="protein sequence ID" value="CRZ00782.1"/>
    <property type="molecule type" value="Transcribed_RNA"/>
</dbReference>
<name>A0A0H5QGR9_9EUKA</name>
<proteinExistence type="predicted"/>
<protein>
    <submittedName>
        <fullName evidence="1">Uncharacterized protein</fullName>
    </submittedName>
</protein>
<dbReference type="AlphaFoldDB" id="A0A0H5QGR9"/>
<reference evidence="1" key="1">
    <citation type="submission" date="2015-04" db="EMBL/GenBank/DDBJ databases">
        <title>The genome sequence of the plant pathogenic Rhizarian Plasmodiophora brassicae reveals insights in its biotrophic life cycle and the origin of chitin synthesis.</title>
        <authorList>
            <person name="Schwelm A."/>
            <person name="Fogelqvist J."/>
            <person name="Knaust A."/>
            <person name="Julke S."/>
            <person name="Lilja T."/>
            <person name="Dhandapani V."/>
            <person name="Bonilla-Rosso G."/>
            <person name="Karlsson M."/>
            <person name="Shevchenko A."/>
            <person name="Choi S.R."/>
            <person name="Kim H.G."/>
            <person name="Park J.Y."/>
            <person name="Lim Y.P."/>
            <person name="Ludwig-Muller J."/>
            <person name="Dixelius C."/>
        </authorList>
    </citation>
    <scope>NUCLEOTIDE SEQUENCE</scope>
    <source>
        <tissue evidence="1">Potato root galls</tissue>
    </source>
</reference>